<dbReference type="Proteomes" id="UP000197596">
    <property type="component" value="Unassembled WGS sequence"/>
</dbReference>
<dbReference type="InterPro" id="IPR031560">
    <property type="entry name" value="CzcE"/>
</dbReference>
<evidence type="ECO:0000256" key="1">
    <source>
        <dbReference type="SAM" id="SignalP"/>
    </source>
</evidence>
<name>A0A246WQ61_9BURK</name>
<dbReference type="RefSeq" id="WP_088751594.1">
    <property type="nucleotide sequence ID" value="NZ_NJGU01000007.1"/>
</dbReference>
<proteinExistence type="predicted"/>
<organism evidence="2 3">
    <name type="scientific">Herbaspirillum robiniae</name>
    <dbReference type="NCBI Taxonomy" id="2014887"/>
    <lineage>
        <taxon>Bacteria</taxon>
        <taxon>Pseudomonadati</taxon>
        <taxon>Pseudomonadota</taxon>
        <taxon>Betaproteobacteria</taxon>
        <taxon>Burkholderiales</taxon>
        <taxon>Oxalobacteraceae</taxon>
        <taxon>Herbaspirillum</taxon>
    </lineage>
</organism>
<gene>
    <name evidence="2" type="ORF">CEJ42_14840</name>
</gene>
<feature type="signal peptide" evidence="1">
    <location>
        <begin position="1"/>
        <end position="23"/>
    </location>
</feature>
<keyword evidence="1" id="KW-0732">Signal</keyword>
<feature type="chain" id="PRO_5012377015" description="CzcE family metal-binding protein" evidence="1">
    <location>
        <begin position="24"/>
        <end position="110"/>
    </location>
</feature>
<dbReference type="AlphaFoldDB" id="A0A246WQ61"/>
<evidence type="ECO:0000313" key="2">
    <source>
        <dbReference type="EMBL" id="OWY28506.1"/>
    </source>
</evidence>
<evidence type="ECO:0008006" key="4">
    <source>
        <dbReference type="Google" id="ProtNLM"/>
    </source>
</evidence>
<dbReference type="Pfam" id="PF16986">
    <property type="entry name" value="CzcE"/>
    <property type="match status" value="1"/>
</dbReference>
<sequence length="110" mass="11839">MKFNFSKAAIAATLLMSFAGANAMAQVADPFGTPANSAMPEREIAMSNSTKYVNVAQGEVVKFVSHGKSFTWKFDTFGMQPFSFSKIAPQGFDGANATVYLGTNPLYRGH</sequence>
<dbReference type="InterPro" id="IPR038674">
    <property type="entry name" value="CzcE_sf"/>
</dbReference>
<protein>
    <recommendedName>
        <fullName evidence="4">CzcE family metal-binding protein</fullName>
    </recommendedName>
</protein>
<dbReference type="Gene3D" id="2.60.40.2280">
    <property type="entry name" value="Heavy-metal resistance protein CzcE"/>
    <property type="match status" value="1"/>
</dbReference>
<dbReference type="EMBL" id="NJGU01000007">
    <property type="protein sequence ID" value="OWY28506.1"/>
    <property type="molecule type" value="Genomic_DNA"/>
</dbReference>
<accession>A0A246WQ61</accession>
<reference evidence="2 3" key="1">
    <citation type="submission" date="2017-06" db="EMBL/GenBank/DDBJ databases">
        <title>Herbaspirillum phytohormonus sp. nov., isolated from the root nodule of Robinia pseudoacacia in lead-zinc mine.</title>
        <authorList>
            <person name="Fan M."/>
            <person name="Lin Y."/>
        </authorList>
    </citation>
    <scope>NUCLEOTIDE SEQUENCE [LARGE SCALE GENOMIC DNA]</scope>
    <source>
        <strain evidence="2 3">HZ10</strain>
    </source>
</reference>
<comment type="caution">
    <text evidence="2">The sequence shown here is derived from an EMBL/GenBank/DDBJ whole genome shotgun (WGS) entry which is preliminary data.</text>
</comment>
<evidence type="ECO:0000313" key="3">
    <source>
        <dbReference type="Proteomes" id="UP000197596"/>
    </source>
</evidence>